<dbReference type="EMBL" id="WKLC01001912">
    <property type="protein sequence ID" value="MSE18566.1"/>
    <property type="molecule type" value="Genomic_DNA"/>
</dbReference>
<evidence type="ECO:0008006" key="3">
    <source>
        <dbReference type="Google" id="ProtNLM"/>
    </source>
</evidence>
<evidence type="ECO:0000313" key="1">
    <source>
        <dbReference type="EMBL" id="MSE18566.1"/>
    </source>
</evidence>
<dbReference type="AlphaFoldDB" id="A0A7X2MSJ5"/>
<protein>
    <recommendedName>
        <fullName evidence="3">Retron-type reverse transcriptase</fullName>
    </recommendedName>
</protein>
<dbReference type="Proteomes" id="UP000461948">
    <property type="component" value="Unassembled WGS sequence"/>
</dbReference>
<accession>A0A7X2MSJ5</accession>
<reference evidence="1 2" key="1">
    <citation type="submission" date="2019-11" db="EMBL/GenBank/DDBJ databases">
        <title>Draft Genome Sequence of Plant Growth-Promoting Rhizosphere-Associated Bacteria.</title>
        <authorList>
            <person name="Vasilyev I.Y."/>
            <person name="Radchenko V."/>
            <person name="Ilnitskaya E.V."/>
        </authorList>
    </citation>
    <scope>NUCLEOTIDE SEQUENCE [LARGE SCALE GENOMIC DNA]</scope>
    <source>
        <strain evidence="1 2">VRA_MhP_f</strain>
    </source>
</reference>
<proteinExistence type="predicted"/>
<comment type="caution">
    <text evidence="1">The sequence shown here is derived from an EMBL/GenBank/DDBJ whole genome shotgun (WGS) entry which is preliminary data.</text>
</comment>
<sequence length="141" mass="16165">MASFEKHNPVYTRYADDLIFSVADKGLSKKIITAVRKSLRKCSSNFKLNANKIKVCSASGGSVVVTGLKICNDHHLTLHKKMKDSIRLMLSLHSRGKLKEEDFNKLSGYIAFAKSIDEHFYTRLSRKHFKELRTLENRHLL</sequence>
<organism evidence="1 2">
    <name type="scientific">Enterobacter agglomerans</name>
    <name type="common">Erwinia herbicola</name>
    <name type="synonym">Pantoea agglomerans</name>
    <dbReference type="NCBI Taxonomy" id="549"/>
    <lineage>
        <taxon>Bacteria</taxon>
        <taxon>Pseudomonadati</taxon>
        <taxon>Pseudomonadota</taxon>
        <taxon>Gammaproteobacteria</taxon>
        <taxon>Enterobacterales</taxon>
        <taxon>Erwiniaceae</taxon>
        <taxon>Pantoea</taxon>
        <taxon>Pantoea agglomerans group</taxon>
    </lineage>
</organism>
<gene>
    <name evidence="1" type="ORF">GKC49_26790</name>
</gene>
<evidence type="ECO:0000313" key="2">
    <source>
        <dbReference type="Proteomes" id="UP000461948"/>
    </source>
</evidence>
<name>A0A7X2MSJ5_ENTAG</name>